<name>A0A5M6IRQ0_9PROT</name>
<protein>
    <submittedName>
        <fullName evidence="9">Cytochrome c family protein</fullName>
    </submittedName>
</protein>
<feature type="chain" id="PRO_5024280959" evidence="7">
    <location>
        <begin position="25"/>
        <end position="125"/>
    </location>
</feature>
<dbReference type="RefSeq" id="WP_150042311.1">
    <property type="nucleotide sequence ID" value="NZ_OW485601.1"/>
</dbReference>
<evidence type="ECO:0000256" key="3">
    <source>
        <dbReference type="ARBA" id="ARBA00022723"/>
    </source>
</evidence>
<feature type="signal peptide" evidence="7">
    <location>
        <begin position="1"/>
        <end position="24"/>
    </location>
</feature>
<evidence type="ECO:0000256" key="6">
    <source>
        <dbReference type="PROSITE-ProRule" id="PRU00433"/>
    </source>
</evidence>
<proteinExistence type="predicted"/>
<dbReference type="GO" id="GO:0009055">
    <property type="term" value="F:electron transfer activity"/>
    <property type="evidence" value="ECO:0007669"/>
    <property type="project" value="InterPro"/>
</dbReference>
<evidence type="ECO:0000259" key="8">
    <source>
        <dbReference type="PROSITE" id="PS51007"/>
    </source>
</evidence>
<evidence type="ECO:0000256" key="7">
    <source>
        <dbReference type="SAM" id="SignalP"/>
    </source>
</evidence>
<accession>A0A5M6IRQ0</accession>
<keyword evidence="4" id="KW-0249">Electron transport</keyword>
<keyword evidence="3 6" id="KW-0479">Metal-binding</keyword>
<keyword evidence="7" id="KW-0732">Signal</keyword>
<gene>
    <name evidence="9" type="ORF">F1189_18280</name>
</gene>
<dbReference type="AlphaFoldDB" id="A0A5M6IRQ0"/>
<evidence type="ECO:0000256" key="4">
    <source>
        <dbReference type="ARBA" id="ARBA00022982"/>
    </source>
</evidence>
<dbReference type="InterPro" id="IPR009056">
    <property type="entry name" value="Cyt_c-like_dom"/>
</dbReference>
<keyword evidence="1" id="KW-0813">Transport</keyword>
<keyword evidence="5 6" id="KW-0408">Iron</keyword>
<dbReference type="PRINTS" id="PR00604">
    <property type="entry name" value="CYTCHRMECIAB"/>
</dbReference>
<comment type="caution">
    <text evidence="9">The sequence shown here is derived from an EMBL/GenBank/DDBJ whole genome shotgun (WGS) entry which is preliminary data.</text>
</comment>
<dbReference type="OrthoDB" id="9805828at2"/>
<evidence type="ECO:0000256" key="1">
    <source>
        <dbReference type="ARBA" id="ARBA00022448"/>
    </source>
</evidence>
<dbReference type="SUPFAM" id="SSF46626">
    <property type="entry name" value="Cytochrome c"/>
    <property type="match status" value="1"/>
</dbReference>
<evidence type="ECO:0000256" key="5">
    <source>
        <dbReference type="ARBA" id="ARBA00023004"/>
    </source>
</evidence>
<dbReference type="Pfam" id="PF00034">
    <property type="entry name" value="Cytochrom_C"/>
    <property type="match status" value="1"/>
</dbReference>
<keyword evidence="10" id="KW-1185">Reference proteome</keyword>
<keyword evidence="2 6" id="KW-0349">Heme</keyword>
<dbReference type="Gene3D" id="1.10.760.10">
    <property type="entry name" value="Cytochrome c-like domain"/>
    <property type="match status" value="1"/>
</dbReference>
<evidence type="ECO:0000313" key="10">
    <source>
        <dbReference type="Proteomes" id="UP000325255"/>
    </source>
</evidence>
<dbReference type="PANTHER" id="PTHR11961">
    <property type="entry name" value="CYTOCHROME C"/>
    <property type="match status" value="1"/>
</dbReference>
<dbReference type="PROSITE" id="PS51007">
    <property type="entry name" value="CYTC"/>
    <property type="match status" value="1"/>
</dbReference>
<reference evidence="9 10" key="1">
    <citation type="submission" date="2019-09" db="EMBL/GenBank/DDBJ databases">
        <title>Genome sequence of Rhodovastum atsumiense, a diverse member of the Acetobacteraceae family of non-sulfur purple photosynthetic bacteria.</title>
        <authorList>
            <person name="Meyer T."/>
            <person name="Kyndt J."/>
        </authorList>
    </citation>
    <scope>NUCLEOTIDE SEQUENCE [LARGE SCALE GENOMIC DNA]</scope>
    <source>
        <strain evidence="9 10">DSM 21279</strain>
    </source>
</reference>
<dbReference type="Proteomes" id="UP000325255">
    <property type="component" value="Unassembled WGS sequence"/>
</dbReference>
<dbReference type="EMBL" id="VWPK01000030">
    <property type="protein sequence ID" value="KAA5610577.1"/>
    <property type="molecule type" value="Genomic_DNA"/>
</dbReference>
<dbReference type="InterPro" id="IPR002327">
    <property type="entry name" value="Cyt_c_1A/1B"/>
</dbReference>
<dbReference type="GO" id="GO:0020037">
    <property type="term" value="F:heme binding"/>
    <property type="evidence" value="ECO:0007669"/>
    <property type="project" value="InterPro"/>
</dbReference>
<evidence type="ECO:0000313" key="9">
    <source>
        <dbReference type="EMBL" id="KAA5610577.1"/>
    </source>
</evidence>
<dbReference type="GO" id="GO:0046872">
    <property type="term" value="F:metal ion binding"/>
    <property type="evidence" value="ECO:0007669"/>
    <property type="project" value="UniProtKB-KW"/>
</dbReference>
<evidence type="ECO:0000256" key="2">
    <source>
        <dbReference type="ARBA" id="ARBA00022617"/>
    </source>
</evidence>
<feature type="domain" description="Cytochrome c" evidence="8">
    <location>
        <begin position="25"/>
        <end position="125"/>
    </location>
</feature>
<sequence>MPSPRLLALLAIIGTTVLSFPALAGDPAAGERVYKAQCSACHAIEPGKNRVGPSLAGLVGRQSGAVEGFRYSNANRNANLIWTPEILDRYLINPRVVIPGTIMAYAGLRNDKQRADLVSYLETLK</sequence>
<organism evidence="9 10">
    <name type="scientific">Rhodovastum atsumiense</name>
    <dbReference type="NCBI Taxonomy" id="504468"/>
    <lineage>
        <taxon>Bacteria</taxon>
        <taxon>Pseudomonadati</taxon>
        <taxon>Pseudomonadota</taxon>
        <taxon>Alphaproteobacteria</taxon>
        <taxon>Acetobacterales</taxon>
        <taxon>Acetobacteraceae</taxon>
        <taxon>Rhodovastum</taxon>
    </lineage>
</organism>
<dbReference type="InterPro" id="IPR036909">
    <property type="entry name" value="Cyt_c-like_dom_sf"/>
</dbReference>